<dbReference type="AlphaFoldDB" id="A0A975S2L0"/>
<dbReference type="InterPro" id="IPR015943">
    <property type="entry name" value="WD40/YVTN_repeat-like_dom_sf"/>
</dbReference>
<organism evidence="3 4">
    <name type="scientific">Gemmobacter fulvus</name>
    <dbReference type="NCBI Taxonomy" id="2840474"/>
    <lineage>
        <taxon>Bacteria</taxon>
        <taxon>Pseudomonadati</taxon>
        <taxon>Pseudomonadota</taxon>
        <taxon>Alphaproteobacteria</taxon>
        <taxon>Rhodobacterales</taxon>
        <taxon>Paracoccaceae</taxon>
        <taxon>Gemmobacter</taxon>
    </lineage>
</organism>
<feature type="signal peptide" evidence="1">
    <location>
        <begin position="1"/>
        <end position="21"/>
    </location>
</feature>
<feature type="domain" description="Phytase-like" evidence="2">
    <location>
        <begin position="41"/>
        <end position="281"/>
    </location>
</feature>
<evidence type="ECO:0000313" key="3">
    <source>
        <dbReference type="EMBL" id="QWK91792.1"/>
    </source>
</evidence>
<dbReference type="RefSeq" id="WP_215506377.1">
    <property type="nucleotide sequence ID" value="NZ_CP076361.1"/>
</dbReference>
<dbReference type="SUPFAM" id="SSF101898">
    <property type="entry name" value="NHL repeat"/>
    <property type="match status" value="1"/>
</dbReference>
<dbReference type="InterPro" id="IPR014567">
    <property type="entry name" value="UCP031900"/>
</dbReference>
<reference evidence="3" key="1">
    <citation type="submission" date="2021-06" db="EMBL/GenBank/DDBJ databases">
        <title>Direct submission.</title>
        <authorList>
            <person name="Lee C.-S."/>
            <person name="Jin L."/>
        </authorList>
    </citation>
    <scope>NUCLEOTIDE SEQUENCE</scope>
    <source>
        <strain evidence="3">Con5</strain>
    </source>
</reference>
<dbReference type="EMBL" id="CP076361">
    <property type="protein sequence ID" value="QWK91792.1"/>
    <property type="molecule type" value="Genomic_DNA"/>
</dbReference>
<proteinExistence type="predicted"/>
<keyword evidence="1" id="KW-0732">Signal</keyword>
<keyword evidence="4" id="KW-1185">Reference proteome</keyword>
<name>A0A975S2L0_9RHOB</name>
<dbReference type="Gene3D" id="2.130.10.10">
    <property type="entry name" value="YVTN repeat-like/Quinoprotein amine dehydrogenase"/>
    <property type="match status" value="1"/>
</dbReference>
<evidence type="ECO:0000256" key="1">
    <source>
        <dbReference type="SAM" id="SignalP"/>
    </source>
</evidence>
<evidence type="ECO:0000259" key="2">
    <source>
        <dbReference type="Pfam" id="PF13449"/>
    </source>
</evidence>
<dbReference type="PIRSF" id="PIRSF031900">
    <property type="entry name" value="UCP031900"/>
    <property type="match status" value="1"/>
</dbReference>
<dbReference type="Pfam" id="PF13449">
    <property type="entry name" value="Phytase-like"/>
    <property type="match status" value="1"/>
</dbReference>
<dbReference type="InterPro" id="IPR027372">
    <property type="entry name" value="Phytase-like_dom"/>
</dbReference>
<dbReference type="Proteomes" id="UP000679352">
    <property type="component" value="Chromosome"/>
</dbReference>
<sequence length="296" mass="32321">MRRRTVCAIILACGLALEGSASPTLPNGYLGSFIWRSEDPRMGGMSAIELDRNGSGFTALSDRGGWTTGRLIRDDAGRITGIEAAPVRLLRGKGSAPLAAERSDSEGLAIAPDGTAYVSLEGVARVLRYERLDGPAENLPIPPEFRRLQRNSALEALAIGPDGALYTLPERSGRENRPFPVFRFRNGAWAQPFTIPRLGSFLPVGADFGPDGRLYLLERQFRGLMGFAARVRRFEIAGDSISAGEVLLETRPGQHDNLEGMAVWRDGGGDIRLTLIADDNFRFFQTTEIVEYRIPG</sequence>
<protein>
    <submittedName>
        <fullName evidence="3">Esterase-like activity of phytase family protein</fullName>
    </submittedName>
</protein>
<accession>A0A975S2L0</accession>
<dbReference type="KEGG" id="gfu:KM031_08025"/>
<evidence type="ECO:0000313" key="4">
    <source>
        <dbReference type="Proteomes" id="UP000679352"/>
    </source>
</evidence>
<feature type="chain" id="PRO_5037077355" evidence="1">
    <location>
        <begin position="22"/>
        <end position="296"/>
    </location>
</feature>
<gene>
    <name evidence="3" type="ORF">KM031_08025</name>
</gene>